<accession>A0ABV9K7Q7</accession>
<dbReference type="InterPro" id="IPR024311">
    <property type="entry name" value="Lipocalin-like"/>
</dbReference>
<feature type="domain" description="Lipocalin-like" evidence="2">
    <location>
        <begin position="30"/>
        <end position="154"/>
    </location>
</feature>
<feature type="chain" id="PRO_5045180903" evidence="1">
    <location>
        <begin position="28"/>
        <end position="248"/>
    </location>
</feature>
<dbReference type="Gene3D" id="2.40.128.350">
    <property type="match status" value="2"/>
</dbReference>
<organism evidence="3 4">
    <name type="scientific">Falsiporphyromonas endometrii</name>
    <dbReference type="NCBI Taxonomy" id="1387297"/>
    <lineage>
        <taxon>Bacteria</taxon>
        <taxon>Pseudomonadati</taxon>
        <taxon>Bacteroidota</taxon>
        <taxon>Bacteroidia</taxon>
        <taxon>Bacteroidales</taxon>
        <taxon>Porphyromonadaceae</taxon>
        <taxon>Falsiporphyromonas</taxon>
    </lineage>
</organism>
<evidence type="ECO:0000259" key="2">
    <source>
        <dbReference type="Pfam" id="PF13944"/>
    </source>
</evidence>
<dbReference type="EMBL" id="JBHSGO010000163">
    <property type="protein sequence ID" value="MFC4665988.1"/>
    <property type="molecule type" value="Genomic_DNA"/>
</dbReference>
<sequence length="248" mass="27345">MKTIRGIILLLSMTLLCLTSAFSQSIAKEVAGRYVGKLTVTLFDNPTTNEGQEIAMEPVDDNHVKFAIYNFKFMGNPVGDIILPSVPISKANDGTISFEKTDPTDILLADGAIKASASIDENKSKINGDKMTVDVKVVWHNDGTDIDIPVHFDGDKQSQPIPTEDLTKNIIGKYNGLLHVELNGLKNDIKDSKVNLERTSDNTVKFALYNFKMDSKTPIGDIVLPHIPIIEGEDGNIRSCLKIIQRIY</sequence>
<dbReference type="Pfam" id="PF13944">
    <property type="entry name" value="Calycin_like"/>
    <property type="match status" value="2"/>
</dbReference>
<name>A0ABV9K7Q7_9PORP</name>
<feature type="signal peptide" evidence="1">
    <location>
        <begin position="1"/>
        <end position="27"/>
    </location>
</feature>
<dbReference type="Proteomes" id="UP001596020">
    <property type="component" value="Unassembled WGS sequence"/>
</dbReference>
<evidence type="ECO:0000313" key="4">
    <source>
        <dbReference type="Proteomes" id="UP001596020"/>
    </source>
</evidence>
<dbReference type="RefSeq" id="WP_380078614.1">
    <property type="nucleotide sequence ID" value="NZ_JBHSGO010000163.1"/>
</dbReference>
<gene>
    <name evidence="3" type="ORF">ACFO3G_05165</name>
</gene>
<evidence type="ECO:0000313" key="3">
    <source>
        <dbReference type="EMBL" id="MFC4665988.1"/>
    </source>
</evidence>
<keyword evidence="4" id="KW-1185">Reference proteome</keyword>
<reference evidence="4" key="1">
    <citation type="journal article" date="2019" name="Int. J. Syst. Evol. Microbiol.">
        <title>The Global Catalogue of Microorganisms (GCM) 10K type strain sequencing project: providing services to taxonomists for standard genome sequencing and annotation.</title>
        <authorList>
            <consortium name="The Broad Institute Genomics Platform"/>
            <consortium name="The Broad Institute Genome Sequencing Center for Infectious Disease"/>
            <person name="Wu L."/>
            <person name="Ma J."/>
        </authorList>
    </citation>
    <scope>NUCLEOTIDE SEQUENCE [LARGE SCALE GENOMIC DNA]</scope>
    <source>
        <strain evidence="4">CGMCC 4.7357</strain>
    </source>
</reference>
<protein>
    <submittedName>
        <fullName evidence="3">Calycin-like domain-containing protein</fullName>
    </submittedName>
</protein>
<keyword evidence="1" id="KW-0732">Signal</keyword>
<feature type="domain" description="Lipocalin-like" evidence="2">
    <location>
        <begin position="172"/>
        <end position="233"/>
    </location>
</feature>
<proteinExistence type="predicted"/>
<evidence type="ECO:0000256" key="1">
    <source>
        <dbReference type="SAM" id="SignalP"/>
    </source>
</evidence>
<comment type="caution">
    <text evidence="3">The sequence shown here is derived from an EMBL/GenBank/DDBJ whole genome shotgun (WGS) entry which is preliminary data.</text>
</comment>